<name>A0A9P6G053_9FUNG</name>
<dbReference type="GO" id="GO:0032574">
    <property type="term" value="F:5'-3' RNA helicase activity"/>
    <property type="evidence" value="ECO:0007669"/>
    <property type="project" value="InterPro"/>
</dbReference>
<feature type="compositionally biased region" description="Acidic residues" evidence="11">
    <location>
        <begin position="1606"/>
        <end position="1622"/>
    </location>
</feature>
<feature type="region of interest" description="Disordered" evidence="11">
    <location>
        <begin position="1786"/>
        <end position="1826"/>
    </location>
</feature>
<feature type="compositionally biased region" description="Polar residues" evidence="11">
    <location>
        <begin position="150"/>
        <end position="161"/>
    </location>
</feature>
<feature type="region of interest" description="Disordered" evidence="11">
    <location>
        <begin position="394"/>
        <end position="472"/>
    </location>
</feature>
<keyword evidence="6" id="KW-0378">Hydrolase</keyword>
<evidence type="ECO:0000256" key="3">
    <source>
        <dbReference type="ARBA" id="ARBA00012552"/>
    </source>
</evidence>
<feature type="region of interest" description="Disordered" evidence="11">
    <location>
        <begin position="488"/>
        <end position="534"/>
    </location>
</feature>
<dbReference type="Proteomes" id="UP000780801">
    <property type="component" value="Unassembled WGS sequence"/>
</dbReference>
<reference evidence="15" key="1">
    <citation type="journal article" date="2020" name="Fungal Divers.">
        <title>Resolving the Mortierellaceae phylogeny through synthesis of multi-gene phylogenetics and phylogenomics.</title>
        <authorList>
            <person name="Vandepol N."/>
            <person name="Liber J."/>
            <person name="Desiro A."/>
            <person name="Na H."/>
            <person name="Kennedy M."/>
            <person name="Barry K."/>
            <person name="Grigoriev I.V."/>
            <person name="Miller A.N."/>
            <person name="O'Donnell K."/>
            <person name="Stajich J.E."/>
            <person name="Bonito G."/>
        </authorList>
    </citation>
    <scope>NUCLEOTIDE SEQUENCE</scope>
    <source>
        <strain evidence="15">KOD1015</strain>
    </source>
</reference>
<evidence type="ECO:0000256" key="2">
    <source>
        <dbReference type="ARBA" id="ARBA00005601"/>
    </source>
</evidence>
<feature type="compositionally biased region" description="Low complexity" evidence="11">
    <location>
        <begin position="448"/>
        <end position="472"/>
    </location>
</feature>
<dbReference type="SUPFAM" id="SSF52540">
    <property type="entry name" value="P-loop containing nucleoside triphosphate hydrolases"/>
    <property type="match status" value="1"/>
</dbReference>
<dbReference type="InterPro" id="IPR027417">
    <property type="entry name" value="P-loop_NTPase"/>
</dbReference>
<keyword evidence="8" id="KW-0067">ATP-binding</keyword>
<dbReference type="GO" id="GO:0005737">
    <property type="term" value="C:cytoplasm"/>
    <property type="evidence" value="ECO:0007669"/>
    <property type="project" value="UniProtKB-SubCell"/>
</dbReference>
<dbReference type="PANTHER" id="PTHR45418">
    <property type="entry name" value="CANCER/TESTIS ANTIGEN 55"/>
    <property type="match status" value="1"/>
</dbReference>
<dbReference type="Pfam" id="PF13087">
    <property type="entry name" value="AAA_12"/>
    <property type="match status" value="1"/>
</dbReference>
<feature type="compositionally biased region" description="Polar residues" evidence="11">
    <location>
        <begin position="642"/>
        <end position="653"/>
    </location>
</feature>
<dbReference type="InterPro" id="IPR049080">
    <property type="entry name" value="MOV-10-like_beta-barrel"/>
</dbReference>
<dbReference type="InterPro" id="IPR041679">
    <property type="entry name" value="DNA2/NAM7-like_C"/>
</dbReference>
<evidence type="ECO:0000256" key="6">
    <source>
        <dbReference type="ARBA" id="ARBA00022801"/>
    </source>
</evidence>
<feature type="region of interest" description="Disordered" evidence="11">
    <location>
        <begin position="87"/>
        <end position="185"/>
    </location>
</feature>
<feature type="compositionally biased region" description="Low complexity" evidence="11">
    <location>
        <begin position="276"/>
        <end position="309"/>
    </location>
</feature>
<feature type="compositionally biased region" description="Low complexity" evidence="11">
    <location>
        <begin position="240"/>
        <end position="253"/>
    </location>
</feature>
<dbReference type="GO" id="GO:0031047">
    <property type="term" value="P:regulatory ncRNA-mediated gene silencing"/>
    <property type="evidence" value="ECO:0007669"/>
    <property type="project" value="UniProtKB-KW"/>
</dbReference>
<keyword evidence="9" id="KW-0943">RNA-mediated gene silencing</keyword>
<evidence type="ECO:0000256" key="10">
    <source>
        <dbReference type="ARBA" id="ARBA00047984"/>
    </source>
</evidence>
<proteinExistence type="inferred from homology"/>
<comment type="similarity">
    <text evidence="2">Belongs to the DNA2/NAM7 helicase family. SDE3 subfamily.</text>
</comment>
<dbReference type="InterPro" id="IPR047187">
    <property type="entry name" value="SF1_C_Upf1"/>
</dbReference>
<feature type="compositionally biased region" description="Low complexity" evidence="11">
    <location>
        <begin position="1788"/>
        <end position="1804"/>
    </location>
</feature>
<dbReference type="OrthoDB" id="6513042at2759"/>
<feature type="region of interest" description="Disordered" evidence="11">
    <location>
        <begin position="224"/>
        <end position="335"/>
    </location>
</feature>
<evidence type="ECO:0000256" key="1">
    <source>
        <dbReference type="ARBA" id="ARBA00004496"/>
    </source>
</evidence>
<dbReference type="EMBL" id="JAABOA010000328">
    <property type="protein sequence ID" value="KAF9584788.1"/>
    <property type="molecule type" value="Genomic_DNA"/>
</dbReference>
<feature type="domain" description="DNA2/NAM7 helicase-like C-terminal" evidence="13">
    <location>
        <begin position="1355"/>
        <end position="1549"/>
    </location>
</feature>
<dbReference type="InterPro" id="IPR041677">
    <property type="entry name" value="DNA2/NAM7_AAA_11"/>
</dbReference>
<gene>
    <name evidence="15" type="ORF">BGW38_005174</name>
</gene>
<feature type="region of interest" description="Disordered" evidence="11">
    <location>
        <begin position="1603"/>
        <end position="1665"/>
    </location>
</feature>
<keyword evidence="4" id="KW-0963">Cytoplasm</keyword>
<evidence type="ECO:0000313" key="15">
    <source>
        <dbReference type="EMBL" id="KAF9584788.1"/>
    </source>
</evidence>
<evidence type="ECO:0000259" key="12">
    <source>
        <dbReference type="Pfam" id="PF13086"/>
    </source>
</evidence>
<dbReference type="Pfam" id="PF13086">
    <property type="entry name" value="AAA_11"/>
    <property type="match status" value="2"/>
</dbReference>
<feature type="compositionally biased region" description="Polar residues" evidence="11">
    <location>
        <begin position="254"/>
        <end position="275"/>
    </location>
</feature>
<dbReference type="CDD" id="cd18808">
    <property type="entry name" value="SF1_C_Upf1"/>
    <property type="match status" value="1"/>
</dbReference>
<dbReference type="GO" id="GO:0003723">
    <property type="term" value="F:RNA binding"/>
    <property type="evidence" value="ECO:0007669"/>
    <property type="project" value="InterPro"/>
</dbReference>
<feature type="compositionally biased region" description="Low complexity" evidence="11">
    <location>
        <begin position="404"/>
        <end position="433"/>
    </location>
</feature>
<evidence type="ECO:0000313" key="16">
    <source>
        <dbReference type="Proteomes" id="UP000780801"/>
    </source>
</evidence>
<dbReference type="GO" id="GO:0016787">
    <property type="term" value="F:hydrolase activity"/>
    <property type="evidence" value="ECO:0007669"/>
    <property type="project" value="UniProtKB-KW"/>
</dbReference>
<feature type="region of interest" description="Disordered" evidence="11">
    <location>
        <begin position="1689"/>
        <end position="1710"/>
    </location>
</feature>
<dbReference type="EC" id="3.6.4.13" evidence="3"/>
<accession>A0A9P6G053</accession>
<dbReference type="InterPro" id="IPR026122">
    <property type="entry name" value="MOV-10/SDE3_DEXXQ/H-box"/>
</dbReference>
<feature type="compositionally biased region" description="Low complexity" evidence="11">
    <location>
        <begin position="163"/>
        <end position="174"/>
    </location>
</feature>
<feature type="compositionally biased region" description="Low complexity" evidence="11">
    <location>
        <begin position="488"/>
        <end position="513"/>
    </location>
</feature>
<feature type="compositionally biased region" description="Acidic residues" evidence="11">
    <location>
        <begin position="1698"/>
        <end position="1710"/>
    </location>
</feature>
<feature type="region of interest" description="Disordered" evidence="11">
    <location>
        <begin position="572"/>
        <end position="671"/>
    </location>
</feature>
<evidence type="ECO:0000256" key="11">
    <source>
        <dbReference type="SAM" id="MobiDB-lite"/>
    </source>
</evidence>
<protein>
    <recommendedName>
        <fullName evidence="3">RNA helicase</fullName>
        <ecNumber evidence="3">3.6.4.13</ecNumber>
    </recommendedName>
</protein>
<keyword evidence="5" id="KW-0547">Nucleotide-binding</keyword>
<evidence type="ECO:0000256" key="4">
    <source>
        <dbReference type="ARBA" id="ARBA00022490"/>
    </source>
</evidence>
<sequence>MDHSVAAAPIGPTQHQHHQSQHPSQHQHQFGMMQHYQNQLLPQPRQPRGISQNSLETTVPGFVTQGALNRPTPAHHGQAISRRSLSIHSNGGSFVPLPSMGASSAHQTPNQNQNAHDTVSRGHGGDVHVGQLSRTPSPGCSPTHSPPLPNLSQMQSSSTALRSGGSNNSNNHDGGSSGGGSIQLDADSSRERLTPVGLLQGSLFDQGFEDGLPSSVTPLMLRQQSNADSGPFGQEGPPQGSSSDGEGIESGSSTPWSLFPNQNPSQGQKQFQSRTQSQLAAQGLSQAQSLQAQQEHQQYQHQQHFQDQASFRIPNSVPHAPPETPSTSSQSSFGAGGYLPDAAFGSFTPSATYQNNQRFGRPLSSQFNSMASTPIVAPQPSRQRVLQHTIAQPQGFMPFTPGKQYQHQQQYHHQQQLSHHHYQQQFNQQHQPQYSGFYQLSPGPHPLPQNQLSAQQQHQQHQQQQSSYPQSYHQQYLPQYHALPHLPHQTAQQHQHSRQSQHQQNLQTQAAALSEATTDSRGPLRRTNSEESQASVVKLPPGYFPIYNGSEWVMISHGAALVAGIPIPHPQTSPSHGVNNMLANPRTNALPPNRLEDSSQSRSESPPAHAPLSRQGSETGRTSGFGVDMKRTASESRRGSIPQASSTRASSPSEYKPLVKSPTSGSPNHHIVRNEHSNAVQETLEFLDLLQKYDYLNAWTRHGKSVTPSDSGSPVDSASVLRRQEPFEKSLVQTEISEWIESHKDYLQAEKLDLYVPMHIDFGNVRPKSEPVIKTIRIENHGTKVLQFKALKIIPNAHHQVTCLMRDSIIVHPADGTEPMFGNIDISLATGDREMDPFAKAYTPQWLRNLNLLKTRMVIKGEQVETIDFQEYLKACDHPCYKKHNGKFSLEPPAVEPLEVILPGQITVDLSADSYASRLQPLLQVEKHLFEEDVSSYNLYMVEIKVYDAASNFFQIQVGGLSEKCPLLLRGDSIIVRQVTNGVFTGIEYRTFVHGTNMRTNSVYVHLPIGALPSLVHERWNIQFKVNNNRISEMYRAVGGVQEFIGYHPRDPAQDTAVDGDNDRNYSPRSLLFPTVYDAVLRTKLPSLTLQFVDPSLNWEQKSAVESIVRNDYGMVPFVISGPPGTGKTKTLAETALQIIVSDTQSHILITAPSHSACDTIMLRLIPYLKPQYLFRLNDPSRTFAEVPTMIMPYCFGSVYFDIPPLDDLLQFRIVVCTCVDAGLLISAGASNQSLREYIIDKGLTGDKRSHWTHLLIDEAAQAIEPETDIPLLCILEETEIPPQVVLCGDHQQLGPKTFLPELQMSFLERLIMTEPLYREHPQSRQFARPKHSGSVTKPRLSKETEYLAKTIPCFANLAQNYRSHSKMLMMPSAMFYNDTLVASAEKSQTDSMLGCPLLPNPNCPIVFVGVKGTDKSQLDEAASWYNVAEAEQVASMIEDLMALSRDGNNDDVKLHVEVKDIGVIAPFREQVKLLRQLLRSKGLAGVNVGTVEDYQGQEYKIVLISTTRSRAKYLDQDVRQGLGLVHFRKRFNVALTRAMAMLVVVGNPELLVMDENWAAYLHFCLRNDAYTGATLPLSIVNPAHASGQKGAALMGRLEKNTLHEQDDDEYDDRGESEEEQEGGMGDDPQEEEDTEHGYSPLASRENYEPRPLLGHGADPGVVNVPKIGSENTNLGLRHQGAPLLLGEAISTHNGNGQDDDEDVNGEEEEESVRVARERLALGSLNIDEDTPDMQNITLSMKDFSFPTHGGQNDGVVTASLGQGQRSQAADYEEPNAFTAISRGYLSHQGSHQQQQQQQRQQHIQLEKSPVRWPSNDSEFKRMSSSKLVLERSFDPSEQDIFDDEY</sequence>
<dbReference type="CDD" id="cd18038">
    <property type="entry name" value="DEXXQc_Helz-like"/>
    <property type="match status" value="1"/>
</dbReference>
<feature type="compositionally biased region" description="Polar residues" evidence="11">
    <location>
        <begin position="132"/>
        <end position="143"/>
    </location>
</feature>
<keyword evidence="16" id="KW-1185">Reference proteome</keyword>
<evidence type="ECO:0000256" key="9">
    <source>
        <dbReference type="ARBA" id="ARBA00023158"/>
    </source>
</evidence>
<evidence type="ECO:0000256" key="8">
    <source>
        <dbReference type="ARBA" id="ARBA00022840"/>
    </source>
</evidence>
<feature type="domain" description="DNA2/NAM7 helicase helicase" evidence="12">
    <location>
        <begin position="1097"/>
        <end position="1167"/>
    </location>
</feature>
<keyword evidence="7" id="KW-0347">Helicase</keyword>
<evidence type="ECO:0000259" key="13">
    <source>
        <dbReference type="Pfam" id="PF13087"/>
    </source>
</evidence>
<comment type="catalytic activity">
    <reaction evidence="10">
        <text>ATP + H2O = ADP + phosphate + H(+)</text>
        <dbReference type="Rhea" id="RHEA:13065"/>
        <dbReference type="ChEBI" id="CHEBI:15377"/>
        <dbReference type="ChEBI" id="CHEBI:15378"/>
        <dbReference type="ChEBI" id="CHEBI:30616"/>
        <dbReference type="ChEBI" id="CHEBI:43474"/>
        <dbReference type="ChEBI" id="CHEBI:456216"/>
        <dbReference type="EC" id="3.6.4.13"/>
    </reaction>
</comment>
<evidence type="ECO:0000259" key="14">
    <source>
        <dbReference type="Pfam" id="PF21634"/>
    </source>
</evidence>
<feature type="compositionally biased region" description="Polar residues" evidence="11">
    <location>
        <begin position="101"/>
        <end position="117"/>
    </location>
</feature>
<dbReference type="GO" id="GO:0005524">
    <property type="term" value="F:ATP binding"/>
    <property type="evidence" value="ECO:0007669"/>
    <property type="project" value="UniProtKB-KW"/>
</dbReference>
<dbReference type="Pfam" id="PF21634">
    <property type="entry name" value="MOV-10_beta-barrel"/>
    <property type="match status" value="1"/>
</dbReference>
<comment type="subcellular location">
    <subcellularLocation>
        <location evidence="1">Cytoplasm</location>
    </subcellularLocation>
</comment>
<feature type="compositionally biased region" description="Polar residues" evidence="11">
    <location>
        <begin position="572"/>
        <end position="587"/>
    </location>
</feature>
<evidence type="ECO:0000256" key="5">
    <source>
        <dbReference type="ARBA" id="ARBA00022741"/>
    </source>
</evidence>
<evidence type="ECO:0000256" key="7">
    <source>
        <dbReference type="ARBA" id="ARBA00022806"/>
    </source>
</evidence>
<feature type="region of interest" description="Disordered" evidence="11">
    <location>
        <begin position="1"/>
        <end position="29"/>
    </location>
</feature>
<comment type="caution">
    <text evidence="15">The sequence shown here is derived from an EMBL/GenBank/DDBJ whole genome shotgun (WGS) entry which is preliminary data.</text>
</comment>
<organism evidence="15 16">
    <name type="scientific">Lunasporangiospora selenospora</name>
    <dbReference type="NCBI Taxonomy" id="979761"/>
    <lineage>
        <taxon>Eukaryota</taxon>
        <taxon>Fungi</taxon>
        <taxon>Fungi incertae sedis</taxon>
        <taxon>Mucoromycota</taxon>
        <taxon>Mortierellomycotina</taxon>
        <taxon>Mortierellomycetes</taxon>
        <taxon>Mortierellales</taxon>
        <taxon>Mortierellaceae</taxon>
        <taxon>Lunasporangiospora</taxon>
    </lineage>
</organism>
<dbReference type="Gene3D" id="3.40.50.300">
    <property type="entry name" value="P-loop containing nucleotide triphosphate hydrolases"/>
    <property type="match status" value="2"/>
</dbReference>
<feature type="domain" description="Helicase MOV-10-like beta-barrel" evidence="14">
    <location>
        <begin position="938"/>
        <end position="1004"/>
    </location>
</feature>
<feature type="compositionally biased region" description="Basic and acidic residues" evidence="11">
    <location>
        <begin position="628"/>
        <end position="638"/>
    </location>
</feature>
<feature type="domain" description="DNA2/NAM7 helicase helicase" evidence="12">
    <location>
        <begin position="1252"/>
        <end position="1297"/>
    </location>
</feature>
<dbReference type="PANTHER" id="PTHR45418:SF1">
    <property type="entry name" value="CANCER_TESTIS ANTIGEN 55"/>
    <property type="match status" value="1"/>
</dbReference>